<feature type="domain" description="Histidine kinase" evidence="12">
    <location>
        <begin position="129"/>
        <end position="336"/>
    </location>
</feature>
<dbReference type="CDD" id="cd00130">
    <property type="entry name" value="PAS"/>
    <property type="match status" value="1"/>
</dbReference>
<sequence>MSGPDLELYESAFREIDAPALIVDTDLVVRDVNEAGLAFTGYDYDELVGQPATVISGDLETYAEIVETIAEEAWSGDYELRTKEGAIVYGSGSVAPLIVDGWRRGYVAIFIDTTKQRRYENAAEVLNRILRHDLRNDLNVATGSLESARARIDDEETLDLLETAEAALGRVSAESDRAHDLVDHLEGSSEAENRPVRLDYALDEALIDATRSFEGVRFASSAVPSLRVVADHLLAPVFTAVLENTVEQSDRERPAVEVSVEEREASVLVTVADVGPEGTMDRGDRVLDHEGAELHQGSGIGLFFADSVIESYGGEIRVGTGPDGAAIVEVRLRTAEGP</sequence>
<evidence type="ECO:0000256" key="4">
    <source>
        <dbReference type="ARBA" id="ARBA00022679"/>
    </source>
</evidence>
<dbReference type="GO" id="GO:0004673">
    <property type="term" value="F:protein histidine kinase activity"/>
    <property type="evidence" value="ECO:0007669"/>
    <property type="project" value="UniProtKB-EC"/>
</dbReference>
<dbReference type="Gene3D" id="3.30.450.20">
    <property type="entry name" value="PAS domain"/>
    <property type="match status" value="1"/>
</dbReference>
<evidence type="ECO:0000256" key="9">
    <source>
        <dbReference type="ARBA" id="ARBA00022989"/>
    </source>
</evidence>
<keyword evidence="6" id="KW-0547">Nucleotide-binding</keyword>
<comment type="catalytic activity">
    <reaction evidence="1">
        <text>ATP + protein L-histidine = ADP + protein N-phospho-L-histidine.</text>
        <dbReference type="EC" id="2.7.13.3"/>
    </reaction>
</comment>
<evidence type="ECO:0000259" key="13">
    <source>
        <dbReference type="PROSITE" id="PS50112"/>
    </source>
</evidence>
<dbReference type="PANTHER" id="PTHR42878">
    <property type="entry name" value="TWO-COMPONENT HISTIDINE KINASE"/>
    <property type="match status" value="1"/>
</dbReference>
<dbReference type="InterPro" id="IPR000014">
    <property type="entry name" value="PAS"/>
</dbReference>
<dbReference type="NCBIfam" id="TIGR00229">
    <property type="entry name" value="sensory_box"/>
    <property type="match status" value="1"/>
</dbReference>
<evidence type="ECO:0000256" key="3">
    <source>
        <dbReference type="ARBA" id="ARBA00012438"/>
    </source>
</evidence>
<keyword evidence="15" id="KW-1185">Reference proteome</keyword>
<name>A0ABD5V0Z1_9EURY</name>
<evidence type="ECO:0000256" key="10">
    <source>
        <dbReference type="ARBA" id="ARBA00023012"/>
    </source>
</evidence>
<keyword evidence="11" id="KW-0472">Membrane</keyword>
<dbReference type="PANTHER" id="PTHR42878:SF7">
    <property type="entry name" value="SENSOR HISTIDINE KINASE GLRK"/>
    <property type="match status" value="1"/>
</dbReference>
<gene>
    <name evidence="14" type="ORF">ACFQGH_05140</name>
</gene>
<protein>
    <recommendedName>
        <fullName evidence="3">histidine kinase</fullName>
        <ecNumber evidence="3">2.7.13.3</ecNumber>
    </recommendedName>
</protein>
<dbReference type="PROSITE" id="PS50112">
    <property type="entry name" value="PAS"/>
    <property type="match status" value="1"/>
</dbReference>
<dbReference type="Proteomes" id="UP001596312">
    <property type="component" value="Unassembled WGS sequence"/>
</dbReference>
<dbReference type="InterPro" id="IPR036890">
    <property type="entry name" value="HATPase_C_sf"/>
</dbReference>
<dbReference type="RefSeq" id="WP_340603086.1">
    <property type="nucleotide sequence ID" value="NZ_JBBMXV010000001.1"/>
</dbReference>
<evidence type="ECO:0000256" key="1">
    <source>
        <dbReference type="ARBA" id="ARBA00000085"/>
    </source>
</evidence>
<keyword evidence="10" id="KW-0902">Two-component regulatory system</keyword>
<keyword evidence="9" id="KW-1133">Transmembrane helix</keyword>
<dbReference type="InterPro" id="IPR003661">
    <property type="entry name" value="HisK_dim/P_dom"/>
</dbReference>
<comment type="caution">
    <text evidence="14">The sequence shown here is derived from an EMBL/GenBank/DDBJ whole genome shotgun (WGS) entry which is preliminary data.</text>
</comment>
<accession>A0ABD5V0Z1</accession>
<evidence type="ECO:0000256" key="5">
    <source>
        <dbReference type="ARBA" id="ARBA00022692"/>
    </source>
</evidence>
<dbReference type="AlphaFoldDB" id="A0ABD5V0Z1"/>
<keyword evidence="8" id="KW-0067">ATP-binding</keyword>
<dbReference type="EMBL" id="JBHSXQ010000001">
    <property type="protein sequence ID" value="MFC6904581.1"/>
    <property type="molecule type" value="Genomic_DNA"/>
</dbReference>
<feature type="domain" description="PAS" evidence="13">
    <location>
        <begin position="5"/>
        <end position="50"/>
    </location>
</feature>
<organism evidence="14 15">
    <name type="scientific">Halalkalicoccus tibetensis</name>
    <dbReference type="NCBI Taxonomy" id="175632"/>
    <lineage>
        <taxon>Archaea</taxon>
        <taxon>Methanobacteriati</taxon>
        <taxon>Methanobacteriota</taxon>
        <taxon>Stenosarchaea group</taxon>
        <taxon>Halobacteria</taxon>
        <taxon>Halobacteriales</taxon>
        <taxon>Halococcaceae</taxon>
        <taxon>Halalkalicoccus</taxon>
    </lineage>
</organism>
<dbReference type="Pfam" id="PF13426">
    <property type="entry name" value="PAS_9"/>
    <property type="match status" value="1"/>
</dbReference>
<evidence type="ECO:0000313" key="14">
    <source>
        <dbReference type="EMBL" id="MFC6904581.1"/>
    </source>
</evidence>
<dbReference type="InterPro" id="IPR005467">
    <property type="entry name" value="His_kinase_dom"/>
</dbReference>
<dbReference type="GO" id="GO:0016020">
    <property type="term" value="C:membrane"/>
    <property type="evidence" value="ECO:0007669"/>
    <property type="project" value="UniProtKB-SubCell"/>
</dbReference>
<dbReference type="SMART" id="SM00091">
    <property type="entry name" value="PAS"/>
    <property type="match status" value="1"/>
</dbReference>
<reference evidence="14 15" key="1">
    <citation type="journal article" date="2019" name="Int. J. Syst. Evol. Microbiol.">
        <title>The Global Catalogue of Microorganisms (GCM) 10K type strain sequencing project: providing services to taxonomists for standard genome sequencing and annotation.</title>
        <authorList>
            <consortium name="The Broad Institute Genomics Platform"/>
            <consortium name="The Broad Institute Genome Sequencing Center for Infectious Disease"/>
            <person name="Wu L."/>
            <person name="Ma J."/>
        </authorList>
    </citation>
    <scope>NUCLEOTIDE SEQUENCE [LARGE SCALE GENOMIC DNA]</scope>
    <source>
        <strain evidence="14 15">CGMCC 1.3240</strain>
    </source>
</reference>
<dbReference type="Gene3D" id="3.30.565.10">
    <property type="entry name" value="Histidine kinase-like ATPase, C-terminal domain"/>
    <property type="match status" value="1"/>
</dbReference>
<proteinExistence type="predicted"/>
<evidence type="ECO:0000259" key="12">
    <source>
        <dbReference type="PROSITE" id="PS50109"/>
    </source>
</evidence>
<keyword evidence="4" id="KW-0808">Transferase</keyword>
<dbReference type="SMART" id="SM00387">
    <property type="entry name" value="HATPase_c"/>
    <property type="match status" value="1"/>
</dbReference>
<dbReference type="InterPro" id="IPR035965">
    <property type="entry name" value="PAS-like_dom_sf"/>
</dbReference>
<dbReference type="SUPFAM" id="SSF55785">
    <property type="entry name" value="PYP-like sensor domain (PAS domain)"/>
    <property type="match status" value="1"/>
</dbReference>
<dbReference type="SUPFAM" id="SSF47384">
    <property type="entry name" value="Homodimeric domain of signal transducing histidine kinase"/>
    <property type="match status" value="1"/>
</dbReference>
<dbReference type="SUPFAM" id="SSF55874">
    <property type="entry name" value="ATPase domain of HSP90 chaperone/DNA topoisomerase II/histidine kinase"/>
    <property type="match status" value="1"/>
</dbReference>
<dbReference type="CDD" id="cd00082">
    <property type="entry name" value="HisKA"/>
    <property type="match status" value="1"/>
</dbReference>
<dbReference type="InterPro" id="IPR050351">
    <property type="entry name" value="BphY/WalK/GraS-like"/>
</dbReference>
<evidence type="ECO:0000256" key="11">
    <source>
        <dbReference type="ARBA" id="ARBA00023136"/>
    </source>
</evidence>
<dbReference type="PROSITE" id="PS50109">
    <property type="entry name" value="HIS_KIN"/>
    <property type="match status" value="1"/>
</dbReference>
<keyword evidence="5" id="KW-0812">Transmembrane</keyword>
<evidence type="ECO:0000256" key="7">
    <source>
        <dbReference type="ARBA" id="ARBA00022777"/>
    </source>
</evidence>
<dbReference type="Pfam" id="PF02518">
    <property type="entry name" value="HATPase_c"/>
    <property type="match status" value="1"/>
</dbReference>
<dbReference type="GO" id="GO:0005524">
    <property type="term" value="F:ATP binding"/>
    <property type="evidence" value="ECO:0007669"/>
    <property type="project" value="UniProtKB-KW"/>
</dbReference>
<evidence type="ECO:0000256" key="8">
    <source>
        <dbReference type="ARBA" id="ARBA00022840"/>
    </source>
</evidence>
<evidence type="ECO:0000256" key="6">
    <source>
        <dbReference type="ARBA" id="ARBA00022741"/>
    </source>
</evidence>
<evidence type="ECO:0000313" key="15">
    <source>
        <dbReference type="Proteomes" id="UP001596312"/>
    </source>
</evidence>
<keyword evidence="7" id="KW-0418">Kinase</keyword>
<dbReference type="InterPro" id="IPR003594">
    <property type="entry name" value="HATPase_dom"/>
</dbReference>
<evidence type="ECO:0000256" key="2">
    <source>
        <dbReference type="ARBA" id="ARBA00004141"/>
    </source>
</evidence>
<comment type="subcellular location">
    <subcellularLocation>
        <location evidence="2">Membrane</location>
        <topology evidence="2">Multi-pass membrane protein</topology>
    </subcellularLocation>
</comment>
<dbReference type="EC" id="2.7.13.3" evidence="3"/>
<dbReference type="GO" id="GO:0000160">
    <property type="term" value="P:phosphorelay signal transduction system"/>
    <property type="evidence" value="ECO:0007669"/>
    <property type="project" value="UniProtKB-KW"/>
</dbReference>
<dbReference type="InterPro" id="IPR036097">
    <property type="entry name" value="HisK_dim/P_sf"/>
</dbReference>